<sequence length="288" mass="32163">MASVTPYFLLLISVSFFKLISSNTVYHEGDQYEADPSYARATMTNATARAGDTQGILPRSSHDAELLRVNGKRFQCSETNHPLHLVGSVDKDVGIISRRVPDALAARAGASRRRTGAAARALRSTAAGVWWRAAPTRPYSAEILVLICEWVFEKIGASIERSTDAPRPQRSRLFDYSMWPPPRLRHTSGRGGRAPPKGKMRKFIKKIARLTLTLLSRSRTLSKSRGMSLKKTWSWKSALFAFTGIASSSTPWCIHHLISEDSPPLPLCQGLCFMFPKMCMKNQNKKRK</sequence>
<reference evidence="2 3" key="1">
    <citation type="journal article" date="2019" name="Commun. Biol.">
        <title>The bagworm genome reveals a unique fibroin gene that provides high tensile strength.</title>
        <authorList>
            <person name="Kono N."/>
            <person name="Nakamura H."/>
            <person name="Ohtoshi R."/>
            <person name="Tomita M."/>
            <person name="Numata K."/>
            <person name="Arakawa K."/>
        </authorList>
    </citation>
    <scope>NUCLEOTIDE SEQUENCE [LARGE SCALE GENOMIC DNA]</scope>
</reference>
<comment type="caution">
    <text evidence="2">The sequence shown here is derived from an EMBL/GenBank/DDBJ whole genome shotgun (WGS) entry which is preliminary data.</text>
</comment>
<proteinExistence type="predicted"/>
<feature type="signal peptide" evidence="1">
    <location>
        <begin position="1"/>
        <end position="22"/>
    </location>
</feature>
<dbReference type="EMBL" id="BGZK01002431">
    <property type="protein sequence ID" value="GBP93878.1"/>
    <property type="molecule type" value="Genomic_DNA"/>
</dbReference>
<protein>
    <submittedName>
        <fullName evidence="2">Uncharacterized protein</fullName>
    </submittedName>
</protein>
<evidence type="ECO:0000256" key="1">
    <source>
        <dbReference type="SAM" id="SignalP"/>
    </source>
</evidence>
<gene>
    <name evidence="2" type="ORF">EVAR_56687_1</name>
</gene>
<feature type="chain" id="PRO_5020040179" evidence="1">
    <location>
        <begin position="23"/>
        <end position="288"/>
    </location>
</feature>
<organism evidence="2 3">
    <name type="scientific">Eumeta variegata</name>
    <name type="common">Bagworm moth</name>
    <name type="synonym">Eumeta japonica</name>
    <dbReference type="NCBI Taxonomy" id="151549"/>
    <lineage>
        <taxon>Eukaryota</taxon>
        <taxon>Metazoa</taxon>
        <taxon>Ecdysozoa</taxon>
        <taxon>Arthropoda</taxon>
        <taxon>Hexapoda</taxon>
        <taxon>Insecta</taxon>
        <taxon>Pterygota</taxon>
        <taxon>Neoptera</taxon>
        <taxon>Endopterygota</taxon>
        <taxon>Lepidoptera</taxon>
        <taxon>Glossata</taxon>
        <taxon>Ditrysia</taxon>
        <taxon>Tineoidea</taxon>
        <taxon>Psychidae</taxon>
        <taxon>Oiketicinae</taxon>
        <taxon>Eumeta</taxon>
    </lineage>
</organism>
<name>A0A4C2A1J3_EUMVA</name>
<keyword evidence="3" id="KW-1185">Reference proteome</keyword>
<accession>A0A4C2A1J3</accession>
<keyword evidence="1" id="KW-0732">Signal</keyword>
<dbReference type="AlphaFoldDB" id="A0A4C2A1J3"/>
<dbReference type="Proteomes" id="UP000299102">
    <property type="component" value="Unassembled WGS sequence"/>
</dbReference>
<evidence type="ECO:0000313" key="2">
    <source>
        <dbReference type="EMBL" id="GBP93878.1"/>
    </source>
</evidence>
<evidence type="ECO:0000313" key="3">
    <source>
        <dbReference type="Proteomes" id="UP000299102"/>
    </source>
</evidence>